<feature type="region of interest" description="Disordered" evidence="3">
    <location>
        <begin position="1"/>
        <end position="104"/>
    </location>
</feature>
<reference evidence="4" key="1">
    <citation type="journal article" date="2019" name="bioRxiv">
        <title>The Genome of the Zebra Mussel, Dreissena polymorpha: A Resource for Invasive Species Research.</title>
        <authorList>
            <person name="McCartney M.A."/>
            <person name="Auch B."/>
            <person name="Kono T."/>
            <person name="Mallez S."/>
            <person name="Zhang Y."/>
            <person name="Obille A."/>
            <person name="Becker A."/>
            <person name="Abrahante J.E."/>
            <person name="Garbe J."/>
            <person name="Badalamenti J.P."/>
            <person name="Herman A."/>
            <person name="Mangelson H."/>
            <person name="Liachko I."/>
            <person name="Sullivan S."/>
            <person name="Sone E.D."/>
            <person name="Koren S."/>
            <person name="Silverstein K.A.T."/>
            <person name="Beckman K.B."/>
            <person name="Gohl D.M."/>
        </authorList>
    </citation>
    <scope>NUCLEOTIDE SEQUENCE</scope>
    <source>
        <strain evidence="4">Duluth1</strain>
        <tissue evidence="4">Whole animal</tissue>
    </source>
</reference>
<protein>
    <recommendedName>
        <fullName evidence="2">Biogenesis of lysosome-related organelles complex 1 subunit 3</fullName>
    </recommendedName>
</protein>
<keyword evidence="5" id="KW-1185">Reference proteome</keyword>
<dbReference type="OrthoDB" id="5984572at2759"/>
<dbReference type="AlphaFoldDB" id="A0A9D4D4V2"/>
<accession>A0A9D4D4V2</accession>
<evidence type="ECO:0000256" key="2">
    <source>
        <dbReference type="ARBA" id="ARBA00019581"/>
    </source>
</evidence>
<dbReference type="PANTHER" id="PTHR31974">
    <property type="entry name" value="BIOGENESIS OF LYSOSOME-RELATED ORGANELLES COMPLEX 1 SUBUNIT 3"/>
    <property type="match status" value="1"/>
</dbReference>
<dbReference type="GO" id="GO:0031083">
    <property type="term" value="C:BLOC-1 complex"/>
    <property type="evidence" value="ECO:0007669"/>
    <property type="project" value="TreeGrafter"/>
</dbReference>
<organism evidence="4 5">
    <name type="scientific">Dreissena polymorpha</name>
    <name type="common">Zebra mussel</name>
    <name type="synonym">Mytilus polymorpha</name>
    <dbReference type="NCBI Taxonomy" id="45954"/>
    <lineage>
        <taxon>Eukaryota</taxon>
        <taxon>Metazoa</taxon>
        <taxon>Spiralia</taxon>
        <taxon>Lophotrochozoa</taxon>
        <taxon>Mollusca</taxon>
        <taxon>Bivalvia</taxon>
        <taxon>Autobranchia</taxon>
        <taxon>Heteroconchia</taxon>
        <taxon>Euheterodonta</taxon>
        <taxon>Imparidentia</taxon>
        <taxon>Neoheterodontei</taxon>
        <taxon>Myida</taxon>
        <taxon>Dreissenoidea</taxon>
        <taxon>Dreissenidae</taxon>
        <taxon>Dreissena</taxon>
    </lineage>
</organism>
<comment type="caution">
    <text evidence="4">The sequence shown here is derived from an EMBL/GenBank/DDBJ whole genome shotgun (WGS) entry which is preliminary data.</text>
</comment>
<dbReference type="Proteomes" id="UP000828390">
    <property type="component" value="Unassembled WGS sequence"/>
</dbReference>
<proteinExistence type="inferred from homology"/>
<dbReference type="EMBL" id="JAIWYP010000011">
    <property type="protein sequence ID" value="KAH3739063.1"/>
    <property type="molecule type" value="Genomic_DNA"/>
</dbReference>
<sequence length="203" mass="22163">MSNVKKASVVVAGEASESDDDEQQRKDVDSSQAGEDAAKKDVTTAGVSGTVVSGEASESDEEFEVVTSDGVTLPPLNVNEAEKATTDTGSPVSPAPAQKLPPKSKYNSLLNRKLRERNIALRRHLVDTVHQSFTIAAKDIHNLTMQLQKSHIAIQDVSHNMREATNTLFYLEDKVDIVRHCMILPQISFPRRPSVQPQEAASM</sequence>
<dbReference type="InterPro" id="IPR017245">
    <property type="entry name" value="BLOC-1_complex_su-3"/>
</dbReference>
<evidence type="ECO:0000256" key="1">
    <source>
        <dbReference type="ARBA" id="ARBA00008942"/>
    </source>
</evidence>
<gene>
    <name evidence="4" type="ORF">DPMN_045709</name>
</gene>
<name>A0A9D4D4V2_DREPO</name>
<evidence type="ECO:0000313" key="5">
    <source>
        <dbReference type="Proteomes" id="UP000828390"/>
    </source>
</evidence>
<dbReference type="Pfam" id="PF15753">
    <property type="entry name" value="BLOC1S3"/>
    <property type="match status" value="1"/>
</dbReference>
<evidence type="ECO:0000256" key="3">
    <source>
        <dbReference type="SAM" id="MobiDB-lite"/>
    </source>
</evidence>
<reference evidence="4" key="2">
    <citation type="submission" date="2020-11" db="EMBL/GenBank/DDBJ databases">
        <authorList>
            <person name="McCartney M.A."/>
            <person name="Auch B."/>
            <person name="Kono T."/>
            <person name="Mallez S."/>
            <person name="Becker A."/>
            <person name="Gohl D.M."/>
            <person name="Silverstein K.A.T."/>
            <person name="Koren S."/>
            <person name="Bechman K.B."/>
            <person name="Herman A."/>
            <person name="Abrahante J.E."/>
            <person name="Garbe J."/>
        </authorList>
    </citation>
    <scope>NUCLEOTIDE SEQUENCE</scope>
    <source>
        <strain evidence="4">Duluth1</strain>
        <tissue evidence="4">Whole animal</tissue>
    </source>
</reference>
<evidence type="ECO:0000313" key="4">
    <source>
        <dbReference type="EMBL" id="KAH3739063.1"/>
    </source>
</evidence>
<dbReference type="PANTHER" id="PTHR31974:SF2">
    <property type="entry name" value="BIOGENESIS OF LYSOSOME-RELATED ORGANELLES COMPLEX 1 SUBUNIT 3"/>
    <property type="match status" value="1"/>
</dbReference>
<comment type="similarity">
    <text evidence="1">Belongs to the BLOC1S3 family.</text>
</comment>
<feature type="compositionally biased region" description="Low complexity" evidence="3">
    <location>
        <begin position="43"/>
        <end position="56"/>
    </location>
</feature>